<dbReference type="PRINTS" id="PR00463">
    <property type="entry name" value="EP450I"/>
</dbReference>
<evidence type="ECO:0000256" key="9">
    <source>
        <dbReference type="RuleBase" id="RU000461"/>
    </source>
</evidence>
<comment type="similarity">
    <text evidence="2 9">Belongs to the cytochrome P450 family.</text>
</comment>
<dbReference type="Proteomes" id="UP000247810">
    <property type="component" value="Unassembled WGS sequence"/>
</dbReference>
<dbReference type="GO" id="GO:0016705">
    <property type="term" value="F:oxidoreductase activity, acting on paired donors, with incorporation or reduction of molecular oxygen"/>
    <property type="evidence" value="ECO:0007669"/>
    <property type="project" value="InterPro"/>
</dbReference>
<dbReference type="InterPro" id="IPR050364">
    <property type="entry name" value="Cytochrome_P450_fung"/>
</dbReference>
<keyword evidence="4 8" id="KW-0479">Metal-binding</keyword>
<feature type="binding site" description="axial binding residue" evidence="8">
    <location>
        <position position="442"/>
    </location>
    <ligand>
        <name>heme</name>
        <dbReference type="ChEBI" id="CHEBI:30413"/>
    </ligand>
    <ligandPart>
        <name>Fe</name>
        <dbReference type="ChEBI" id="CHEBI:18248"/>
    </ligandPart>
</feature>
<dbReference type="GO" id="GO:0004497">
    <property type="term" value="F:monooxygenase activity"/>
    <property type="evidence" value="ECO:0007669"/>
    <property type="project" value="UniProtKB-KW"/>
</dbReference>
<keyword evidence="11" id="KW-1185">Reference proteome</keyword>
<gene>
    <name evidence="10" type="ORF">BO71DRAFT_388559</name>
</gene>
<dbReference type="PRINTS" id="PR00385">
    <property type="entry name" value="P450"/>
</dbReference>
<evidence type="ECO:0000256" key="2">
    <source>
        <dbReference type="ARBA" id="ARBA00010617"/>
    </source>
</evidence>
<keyword evidence="3 8" id="KW-0349">Heme</keyword>
<dbReference type="GO" id="GO:0005506">
    <property type="term" value="F:iron ion binding"/>
    <property type="evidence" value="ECO:0007669"/>
    <property type="project" value="InterPro"/>
</dbReference>
<dbReference type="GO" id="GO:0020037">
    <property type="term" value="F:heme binding"/>
    <property type="evidence" value="ECO:0007669"/>
    <property type="project" value="InterPro"/>
</dbReference>
<evidence type="ECO:0000256" key="1">
    <source>
        <dbReference type="ARBA" id="ARBA00001971"/>
    </source>
</evidence>
<comment type="cofactor">
    <cofactor evidence="1 8">
        <name>heme</name>
        <dbReference type="ChEBI" id="CHEBI:30413"/>
    </cofactor>
</comment>
<dbReference type="InterPro" id="IPR036396">
    <property type="entry name" value="Cyt_P450_sf"/>
</dbReference>
<dbReference type="InterPro" id="IPR002401">
    <property type="entry name" value="Cyt_P450_E_grp-I"/>
</dbReference>
<dbReference type="Pfam" id="PF00067">
    <property type="entry name" value="p450"/>
    <property type="match status" value="1"/>
</dbReference>
<sequence>MTATLWSGLFVALVGFYIASLLSNRKKNHPPLPPGPRRLPLIGNLWDLPTPDQQDWQHWLKHKEQYGVISSLSVMGQTIIILNDARLAVEIMEKRSAINSSRPQQNFTEMTGWDDILGCVKNPERVRQTRKHMHREIGSNKSVSRFNDIQSAEAGRFLLRVLESPDQLLQHIRKEAGAIILKVGYGYTIERHGQDPLVDLADRAMVEFSFALLPATWLVDFIPKLKYVPTWFPGAEFAKIARRYKKNVTDFSSIPYEFVKQQMRSSSLAPSFLSNLLRDNPVEPGTEEENTIKWSVASLYAGGADTTVSALASFFLAMALFPEVQRKAKQEIDTVVGSDRLPQFKDRESLPYINALVKETLRWHPVVPMGVAHSPTHDDVCEGYFIPKGATLLSNIWAYAHDPTVFPDPMTFKPERFLASSDGHLPERDPHLLVFGFGRRVCPGRTLADSNIFLTIAQVLAVFDISKPVKDGKMVDVVPEFVPGVISHPAPFKVSVRPRSEAHRELIREVERVYPWEKSSAEELAGVLGKTS</sequence>
<dbReference type="EMBL" id="KZ826003">
    <property type="protein sequence ID" value="PYH90001.1"/>
    <property type="molecule type" value="Genomic_DNA"/>
</dbReference>
<evidence type="ECO:0000256" key="7">
    <source>
        <dbReference type="ARBA" id="ARBA00023033"/>
    </source>
</evidence>
<evidence type="ECO:0000313" key="10">
    <source>
        <dbReference type="EMBL" id="PYH90001.1"/>
    </source>
</evidence>
<evidence type="ECO:0000313" key="11">
    <source>
        <dbReference type="Proteomes" id="UP000247810"/>
    </source>
</evidence>
<dbReference type="Gene3D" id="1.10.630.10">
    <property type="entry name" value="Cytochrome P450"/>
    <property type="match status" value="1"/>
</dbReference>
<evidence type="ECO:0000256" key="3">
    <source>
        <dbReference type="ARBA" id="ARBA00022617"/>
    </source>
</evidence>
<dbReference type="VEuPathDB" id="FungiDB:BO71DRAFT_388559"/>
<evidence type="ECO:0000256" key="8">
    <source>
        <dbReference type="PIRSR" id="PIRSR602401-1"/>
    </source>
</evidence>
<evidence type="ECO:0000256" key="5">
    <source>
        <dbReference type="ARBA" id="ARBA00023002"/>
    </source>
</evidence>
<accession>A0A319CZA9</accession>
<keyword evidence="6 8" id="KW-0408">Iron</keyword>
<dbReference type="OrthoDB" id="2789670at2759"/>
<protein>
    <submittedName>
        <fullName evidence="10">Cytochrome P450 oxidoreductase OrdA-like protein</fullName>
    </submittedName>
</protein>
<dbReference type="AlphaFoldDB" id="A0A319CZA9"/>
<dbReference type="CDD" id="cd11065">
    <property type="entry name" value="CYP64-like"/>
    <property type="match status" value="1"/>
</dbReference>
<dbReference type="STRING" id="1448320.A0A319CZA9"/>
<evidence type="ECO:0000256" key="4">
    <source>
        <dbReference type="ARBA" id="ARBA00022723"/>
    </source>
</evidence>
<dbReference type="SUPFAM" id="SSF48264">
    <property type="entry name" value="Cytochrome P450"/>
    <property type="match status" value="1"/>
</dbReference>
<dbReference type="PROSITE" id="PS00086">
    <property type="entry name" value="CYTOCHROME_P450"/>
    <property type="match status" value="1"/>
</dbReference>
<keyword evidence="5 9" id="KW-0560">Oxidoreductase</keyword>
<organism evidence="10 11">
    <name type="scientific">Aspergillus ellipticus CBS 707.79</name>
    <dbReference type="NCBI Taxonomy" id="1448320"/>
    <lineage>
        <taxon>Eukaryota</taxon>
        <taxon>Fungi</taxon>
        <taxon>Dikarya</taxon>
        <taxon>Ascomycota</taxon>
        <taxon>Pezizomycotina</taxon>
        <taxon>Eurotiomycetes</taxon>
        <taxon>Eurotiomycetidae</taxon>
        <taxon>Eurotiales</taxon>
        <taxon>Aspergillaceae</taxon>
        <taxon>Aspergillus</taxon>
        <taxon>Aspergillus subgen. Circumdati</taxon>
    </lineage>
</organism>
<proteinExistence type="inferred from homology"/>
<evidence type="ECO:0000256" key="6">
    <source>
        <dbReference type="ARBA" id="ARBA00023004"/>
    </source>
</evidence>
<dbReference type="PANTHER" id="PTHR46300:SF7">
    <property type="entry name" value="P450, PUTATIVE (EUROFUNG)-RELATED"/>
    <property type="match status" value="1"/>
</dbReference>
<reference evidence="10 11" key="1">
    <citation type="submission" date="2018-02" db="EMBL/GenBank/DDBJ databases">
        <title>The genomes of Aspergillus section Nigri reveals drivers in fungal speciation.</title>
        <authorList>
            <consortium name="DOE Joint Genome Institute"/>
            <person name="Vesth T.C."/>
            <person name="Nybo J."/>
            <person name="Theobald S."/>
            <person name="Brandl J."/>
            <person name="Frisvad J.C."/>
            <person name="Nielsen K.F."/>
            <person name="Lyhne E.K."/>
            <person name="Kogle M.E."/>
            <person name="Kuo A."/>
            <person name="Riley R."/>
            <person name="Clum A."/>
            <person name="Nolan M."/>
            <person name="Lipzen A."/>
            <person name="Salamov A."/>
            <person name="Henrissat B."/>
            <person name="Wiebenga A."/>
            <person name="De vries R.P."/>
            <person name="Grigoriev I.V."/>
            <person name="Mortensen U.H."/>
            <person name="Andersen M.R."/>
            <person name="Baker S.E."/>
        </authorList>
    </citation>
    <scope>NUCLEOTIDE SEQUENCE [LARGE SCALE GENOMIC DNA]</scope>
    <source>
        <strain evidence="10 11">CBS 707.79</strain>
    </source>
</reference>
<keyword evidence="7 9" id="KW-0503">Monooxygenase</keyword>
<name>A0A319CZA9_9EURO</name>
<dbReference type="InterPro" id="IPR017972">
    <property type="entry name" value="Cyt_P450_CS"/>
</dbReference>
<dbReference type="PANTHER" id="PTHR46300">
    <property type="entry name" value="P450, PUTATIVE (EUROFUNG)-RELATED-RELATED"/>
    <property type="match status" value="1"/>
</dbReference>
<dbReference type="InterPro" id="IPR001128">
    <property type="entry name" value="Cyt_P450"/>
</dbReference>